<dbReference type="GO" id="GO:0004252">
    <property type="term" value="F:serine-type endopeptidase activity"/>
    <property type="evidence" value="ECO:0007669"/>
    <property type="project" value="UniProtKB-UniRule"/>
</dbReference>
<dbReference type="Pfam" id="PF17766">
    <property type="entry name" value="fn3_6"/>
    <property type="match status" value="1"/>
</dbReference>
<dbReference type="InterPro" id="IPR010259">
    <property type="entry name" value="S8pro/Inhibitor_I9"/>
</dbReference>
<feature type="domain" description="PA" evidence="11">
    <location>
        <begin position="492"/>
        <end position="572"/>
    </location>
</feature>
<evidence type="ECO:0000256" key="2">
    <source>
        <dbReference type="ARBA" id="ARBA00022670"/>
    </source>
</evidence>
<dbReference type="Gene3D" id="3.30.70.80">
    <property type="entry name" value="Peptidase S8 propeptide/proteinase inhibitor I9"/>
    <property type="match status" value="1"/>
</dbReference>
<evidence type="ECO:0000256" key="4">
    <source>
        <dbReference type="ARBA" id="ARBA00022801"/>
    </source>
</evidence>
<dbReference type="AlphaFoldDB" id="A0A4R9BWA9"/>
<feature type="domain" description="Peptidase S8/S53" evidence="10">
    <location>
        <begin position="219"/>
        <end position="706"/>
    </location>
</feature>
<keyword evidence="5 7" id="KW-0720">Serine protease</keyword>
<keyword evidence="9" id="KW-0472">Membrane</keyword>
<dbReference type="InterPro" id="IPR000209">
    <property type="entry name" value="Peptidase_S8/S53_dom"/>
</dbReference>
<name>A0A4R9BWA9_9MICO</name>
<gene>
    <name evidence="14" type="ORF">E3T51_01930</name>
</gene>
<evidence type="ECO:0000256" key="6">
    <source>
        <dbReference type="PIRSR" id="PIRSR615500-1"/>
    </source>
</evidence>
<dbReference type="GO" id="GO:0006508">
    <property type="term" value="P:proteolysis"/>
    <property type="evidence" value="ECO:0007669"/>
    <property type="project" value="UniProtKB-KW"/>
</dbReference>
<evidence type="ECO:0000256" key="9">
    <source>
        <dbReference type="SAM" id="Phobius"/>
    </source>
</evidence>
<dbReference type="SUPFAM" id="SSF52743">
    <property type="entry name" value="Subtilisin-like"/>
    <property type="match status" value="1"/>
</dbReference>
<evidence type="ECO:0000256" key="3">
    <source>
        <dbReference type="ARBA" id="ARBA00022729"/>
    </source>
</evidence>
<evidence type="ECO:0000256" key="1">
    <source>
        <dbReference type="ARBA" id="ARBA00011073"/>
    </source>
</evidence>
<proteinExistence type="inferred from homology"/>
<feature type="domain" description="Inhibitor I9" evidence="12">
    <location>
        <begin position="91"/>
        <end position="190"/>
    </location>
</feature>
<dbReference type="InterPro" id="IPR045051">
    <property type="entry name" value="SBT"/>
</dbReference>
<evidence type="ECO:0000256" key="8">
    <source>
        <dbReference type="RuleBase" id="RU003355"/>
    </source>
</evidence>
<feature type="active site" description="Charge relay system" evidence="6 7">
    <location>
        <position position="319"/>
    </location>
</feature>
<dbReference type="Pfam" id="PF05922">
    <property type="entry name" value="Inhibitor_I9"/>
    <property type="match status" value="1"/>
</dbReference>
<evidence type="ECO:0000256" key="5">
    <source>
        <dbReference type="ARBA" id="ARBA00022825"/>
    </source>
</evidence>
<dbReference type="PROSITE" id="PS00138">
    <property type="entry name" value="SUBTILASE_SER"/>
    <property type="match status" value="1"/>
</dbReference>
<accession>A0A4R9BWA9</accession>
<dbReference type="InterPro" id="IPR003137">
    <property type="entry name" value="PA_domain"/>
</dbReference>
<evidence type="ECO:0000259" key="11">
    <source>
        <dbReference type="Pfam" id="PF02225"/>
    </source>
</evidence>
<dbReference type="InterPro" id="IPR041469">
    <property type="entry name" value="Subtilisin-like_FN3"/>
</dbReference>
<dbReference type="InterPro" id="IPR023828">
    <property type="entry name" value="Peptidase_S8_Ser-AS"/>
</dbReference>
<dbReference type="Gene3D" id="2.60.40.2700">
    <property type="match status" value="1"/>
</dbReference>
<dbReference type="Pfam" id="PF00082">
    <property type="entry name" value="Peptidase_S8"/>
    <property type="match status" value="1"/>
</dbReference>
<dbReference type="PROSITE" id="PS51892">
    <property type="entry name" value="SUBTILASE"/>
    <property type="match status" value="1"/>
</dbReference>
<keyword evidence="4 7" id="KW-0378">Hydrolase</keyword>
<dbReference type="CDD" id="cd02120">
    <property type="entry name" value="PA_subtilisin_like"/>
    <property type="match status" value="1"/>
</dbReference>
<dbReference type="PRINTS" id="PR00723">
    <property type="entry name" value="SUBTILISIN"/>
</dbReference>
<keyword evidence="9" id="KW-1133">Transmembrane helix</keyword>
<protein>
    <submittedName>
        <fullName evidence="14">Serine protease</fullName>
    </submittedName>
</protein>
<dbReference type="Pfam" id="PF02225">
    <property type="entry name" value="PA"/>
    <property type="match status" value="1"/>
</dbReference>
<keyword evidence="2 7" id="KW-0645">Protease</keyword>
<reference evidence="14 15" key="1">
    <citation type="submission" date="2019-03" db="EMBL/GenBank/DDBJ databases">
        <title>Genomics of glacier-inhabiting Cryobacterium strains.</title>
        <authorList>
            <person name="Liu Q."/>
            <person name="Xin Y.-H."/>
        </authorList>
    </citation>
    <scope>NUCLEOTIDE SEQUENCE [LARGE SCALE GENOMIC DNA]</scope>
    <source>
        <strain evidence="14 15">Sr54</strain>
    </source>
</reference>
<dbReference type="Gene3D" id="2.60.40.2310">
    <property type="match status" value="1"/>
</dbReference>
<dbReference type="Gene3D" id="3.50.30.30">
    <property type="match status" value="1"/>
</dbReference>
<dbReference type="Proteomes" id="UP000297626">
    <property type="component" value="Unassembled WGS sequence"/>
</dbReference>
<dbReference type="InterPro" id="IPR036852">
    <property type="entry name" value="Peptidase_S8/S53_dom_sf"/>
</dbReference>
<comment type="similarity">
    <text evidence="1 7 8">Belongs to the peptidase S8 family.</text>
</comment>
<dbReference type="Gene3D" id="2.60.120.380">
    <property type="match status" value="1"/>
</dbReference>
<dbReference type="InterPro" id="IPR037045">
    <property type="entry name" value="S8pro/Inhibitor_I9_sf"/>
</dbReference>
<evidence type="ECO:0000259" key="12">
    <source>
        <dbReference type="Pfam" id="PF05922"/>
    </source>
</evidence>
<keyword evidence="3" id="KW-0732">Signal</keyword>
<evidence type="ECO:0000259" key="13">
    <source>
        <dbReference type="Pfam" id="PF17766"/>
    </source>
</evidence>
<sequence length="1245" mass="126131">MRPPRTLTRLDTNVSSFFRRTLSAPDSALNPTPTFRSRRRATIAATVTVALVGASVLVGGTLPAGAAPAATGLSGSIASPGGQRMDFTAGRYIVTLSDEAVALYQGGVNGFSATMPGAGAKLDAQSRSAETYKDYLTRLQSEVAASVDATVAYSYTLAVNGFAAELTGKQAAALAIKKNVVSVVPDALRHVTAESSTDFLRLSGPTGLWSKLGGSSEAGKGVVIGVLDTGIAPENPSFAGSALGTTPGDEPWLDGDTITMNKADGTTFTGTCQIGEQFTADACSTKVIGARYFLDGFGADQIGDASTGEYVSPRDGDGHGSHTASTAGGNVDVAANVNGVDFGAISGVAPAAKIAAYKVCWSGPDNSVTTDDGCTDTDILRAVDQAISDGVDVINYSIGGGPAQTTFSPTDQAFLGAAAAGIFVAASAGNDGPGESTVENVAPWITTVAASTIPSYEATATLGDGSQYAGASITVDRTPGATPLSGDLLRADLVSVDGFDAADALLCAPDSLDADKVAGGIVFCQRGVYDRVAKSAEVLRAGGSGMLLVNRTPADVATDDHSVPSIHLDANAFDPIYAYAATDGATVTFTPDNTTATQTPVPQIAGFSSRGPVTADGGDLLKPDIAAPGVSILADGANAAGADPTFEFLSGTSMASPHIAGLAALILGFRPLATPSEIKSVMMTTAKDTVDANGERVTDPFAQGAGQVNPSSFDFPGLVYQSGPADWLAYLQGIGFDAGVEPIDASNLNLPSIQIGALTAPETITRTVTAVRVGTYTATPIEIPGINAVVSPAEMTFAAVGEKQSYTVTFTRTDAPLDVYATGSLDWGFGNGGSGDPGDFFDVVHSPIAVRPVTVVAPTEVAGAGMDGTVDVTVAPGGSDPVALNLSGLANGVHQNNADDPFAPHTDAGATGDQFTYEVEIQEGRLARFDLNAVDDSTDLDLFVLLLDGAGGNPVAGWQSATGSADEHVDLDDPEAGFYQVVVDVFSGSTAFDVNTFSVSSGEPSNGFAATPPAIQGPQGVPITYTLSWAGLVPNTPYLGVVDYGDSTASTILTVAASEGGDTDAPVNTVAPSVSGTAEIGSVLTADPGQWNTEGLGFGYQWQSDGVDITGATAASFTLTKALAGTTVTVMVTATVSGGPSSIATSAGLVVKYAAKVALSISHRAVFFSSRVSVSVTVTSKGEVGDTATVTVDKRRFIVALDANGHGSLTLPKLSRGLYKVVGHYAGNDAVAAATSPTRSLLIVR</sequence>
<feature type="transmembrane region" description="Helical" evidence="9">
    <location>
        <begin position="41"/>
        <end position="62"/>
    </location>
</feature>
<dbReference type="EMBL" id="SOHN01000003">
    <property type="protein sequence ID" value="TFD91480.1"/>
    <property type="molecule type" value="Genomic_DNA"/>
</dbReference>
<dbReference type="PROSITE" id="PS00136">
    <property type="entry name" value="SUBTILASE_ASP"/>
    <property type="match status" value="1"/>
</dbReference>
<dbReference type="PANTHER" id="PTHR10795">
    <property type="entry name" value="PROPROTEIN CONVERTASE SUBTILISIN/KEXIN"/>
    <property type="match status" value="1"/>
</dbReference>
<dbReference type="Gene3D" id="3.40.50.200">
    <property type="entry name" value="Peptidase S8/S53 domain"/>
    <property type="match status" value="1"/>
</dbReference>
<keyword evidence="9" id="KW-0812">Transmembrane</keyword>
<comment type="caution">
    <text evidence="14">The sequence shown here is derived from an EMBL/GenBank/DDBJ whole genome shotgun (WGS) entry which is preliminary data.</text>
</comment>
<feature type="active site" description="Charge relay system" evidence="6 7">
    <location>
        <position position="653"/>
    </location>
</feature>
<dbReference type="InterPro" id="IPR023827">
    <property type="entry name" value="Peptidase_S8_Asp-AS"/>
</dbReference>
<dbReference type="InterPro" id="IPR015500">
    <property type="entry name" value="Peptidase_S8_subtilisin-rel"/>
</dbReference>
<feature type="active site" description="Charge relay system" evidence="6 7">
    <location>
        <position position="228"/>
    </location>
</feature>
<evidence type="ECO:0000313" key="15">
    <source>
        <dbReference type="Proteomes" id="UP000297626"/>
    </source>
</evidence>
<evidence type="ECO:0000259" key="10">
    <source>
        <dbReference type="Pfam" id="PF00082"/>
    </source>
</evidence>
<feature type="domain" description="Subtilisin-like protease fibronectin type-III" evidence="13">
    <location>
        <begin position="747"/>
        <end position="849"/>
    </location>
</feature>
<evidence type="ECO:0000256" key="7">
    <source>
        <dbReference type="PROSITE-ProRule" id="PRU01240"/>
    </source>
</evidence>
<evidence type="ECO:0000313" key="14">
    <source>
        <dbReference type="EMBL" id="TFD91480.1"/>
    </source>
</evidence>
<keyword evidence="15" id="KW-1185">Reference proteome</keyword>
<organism evidence="14 15">
    <name type="scientific">Cryobacterium serini</name>
    <dbReference type="NCBI Taxonomy" id="1259201"/>
    <lineage>
        <taxon>Bacteria</taxon>
        <taxon>Bacillati</taxon>
        <taxon>Actinomycetota</taxon>
        <taxon>Actinomycetes</taxon>
        <taxon>Micrococcales</taxon>
        <taxon>Microbacteriaceae</taxon>
        <taxon>Cryobacterium</taxon>
    </lineage>
</organism>